<evidence type="ECO:0000256" key="1">
    <source>
        <dbReference type="SAM" id="MobiDB-lite"/>
    </source>
</evidence>
<evidence type="ECO:0000313" key="5">
    <source>
        <dbReference type="Proteomes" id="UP000319829"/>
    </source>
</evidence>
<proteinExistence type="predicted"/>
<reference evidence="4 5" key="1">
    <citation type="journal article" date="2019" name="Nat. Microbiol.">
        <title>Mediterranean grassland soil C-N compound turnover is dependent on rainfall and depth, and is mediated by genomically divergent microorganisms.</title>
        <authorList>
            <person name="Diamond S."/>
            <person name="Andeer P.F."/>
            <person name="Li Z."/>
            <person name="Crits-Christoph A."/>
            <person name="Burstein D."/>
            <person name="Anantharaman K."/>
            <person name="Lane K.R."/>
            <person name="Thomas B.C."/>
            <person name="Pan C."/>
            <person name="Northen T.R."/>
            <person name="Banfield J.F."/>
        </authorList>
    </citation>
    <scope>NUCLEOTIDE SEQUENCE [LARGE SCALE GENOMIC DNA]</scope>
    <source>
        <strain evidence="4">WS_4</strain>
    </source>
</reference>
<protein>
    <submittedName>
        <fullName evidence="4">HD domain-containing protein</fullName>
    </submittedName>
</protein>
<dbReference type="Gene3D" id="1.10.3210.10">
    <property type="entry name" value="Hypothetical protein af1432"/>
    <property type="match status" value="1"/>
</dbReference>
<dbReference type="InterPro" id="IPR003607">
    <property type="entry name" value="HD/PDEase_dom"/>
</dbReference>
<dbReference type="CDD" id="cd00077">
    <property type="entry name" value="HDc"/>
    <property type="match status" value="1"/>
</dbReference>
<dbReference type="PROSITE" id="PS51832">
    <property type="entry name" value="HD_GYP"/>
    <property type="match status" value="1"/>
</dbReference>
<dbReference type="PANTHER" id="PTHR43155">
    <property type="entry name" value="CYCLIC DI-GMP PHOSPHODIESTERASE PA4108-RELATED"/>
    <property type="match status" value="1"/>
</dbReference>
<gene>
    <name evidence="4" type="ORF">E6K74_09495</name>
</gene>
<dbReference type="SUPFAM" id="SSF52091">
    <property type="entry name" value="SpoIIaa-like"/>
    <property type="match status" value="1"/>
</dbReference>
<accession>A0A538SPX4</accession>
<organism evidence="4 5">
    <name type="scientific">Eiseniibacteriota bacterium</name>
    <dbReference type="NCBI Taxonomy" id="2212470"/>
    <lineage>
        <taxon>Bacteria</taxon>
        <taxon>Candidatus Eiseniibacteriota</taxon>
    </lineage>
</organism>
<dbReference type="Gene3D" id="3.30.750.24">
    <property type="entry name" value="STAS domain"/>
    <property type="match status" value="1"/>
</dbReference>
<dbReference type="SUPFAM" id="SSF55781">
    <property type="entry name" value="GAF domain-like"/>
    <property type="match status" value="1"/>
</dbReference>
<dbReference type="EMBL" id="VBOU01000086">
    <property type="protein sequence ID" value="TMQ53429.1"/>
    <property type="molecule type" value="Genomic_DNA"/>
</dbReference>
<feature type="domain" description="HD-GYP" evidence="3">
    <location>
        <begin position="285"/>
        <end position="484"/>
    </location>
</feature>
<evidence type="ECO:0000259" key="3">
    <source>
        <dbReference type="PROSITE" id="PS51832"/>
    </source>
</evidence>
<feature type="domain" description="STAS" evidence="2">
    <location>
        <begin position="17"/>
        <end position="117"/>
    </location>
</feature>
<sequence>MRALQIERLGPRDDFHFALRGVIDAEGARSIDRLLLNCQGRSAPCVRLDLAQVESISTLGISVLSRWGRVYEKTERRIELNGLAPEVQATLQQSGAIVYVANTMPTAGAIAVAAETAPSPPVPRPPDRLVEPPGITVDPDPARRFQATPLDAPTGPELASLQSKLKRKIVEFRNLFEITQALNLAQDLDEVLNLFGLSVMGQFGLERLALFLSDPDKDGHLVPRHVRGFAQNHFQDFTVPWTAFRRFAPDRSFVALHEMEGKQSGSEEIEALRESGFEWAILLWVRRDLEGVLFLGGRGSRKKFEEDERDLLTILSHQGAVAISMARLLDYPKEYLKSLVYGAVLRDIGMITVSGLILKNPAHLSEEEWALIKQHPLRGAQILEEMNFPKEVIAIVLNHHERWGGEGYPNGIRGQEIPLGARIVSLVDAYVAMTSERPYRRALPYEKARQVIAENWGSPFDPSVIEVFLTVLDKIERRTRLREGQPLPEAAGTAAGAEPGPAGGSAALDPLASGATIPLEKDPAPDRSTKFGSGPAMEAETRR</sequence>
<dbReference type="InterPro" id="IPR037522">
    <property type="entry name" value="HD_GYP_dom"/>
</dbReference>
<dbReference type="PROSITE" id="PS50801">
    <property type="entry name" value="STAS"/>
    <property type="match status" value="1"/>
</dbReference>
<dbReference type="Gene3D" id="3.30.450.40">
    <property type="match status" value="1"/>
</dbReference>
<dbReference type="Pfam" id="PF13487">
    <property type="entry name" value="HD_5"/>
    <property type="match status" value="1"/>
</dbReference>
<dbReference type="InterPro" id="IPR002645">
    <property type="entry name" value="STAS_dom"/>
</dbReference>
<dbReference type="Pfam" id="PF13466">
    <property type="entry name" value="STAS_2"/>
    <property type="match status" value="1"/>
</dbReference>
<comment type="caution">
    <text evidence="4">The sequence shown here is derived from an EMBL/GenBank/DDBJ whole genome shotgun (WGS) entry which is preliminary data.</text>
</comment>
<dbReference type="Proteomes" id="UP000319829">
    <property type="component" value="Unassembled WGS sequence"/>
</dbReference>
<feature type="compositionally biased region" description="Low complexity" evidence="1">
    <location>
        <begin position="488"/>
        <end position="507"/>
    </location>
</feature>
<evidence type="ECO:0000259" key="2">
    <source>
        <dbReference type="PROSITE" id="PS50801"/>
    </source>
</evidence>
<feature type="region of interest" description="Disordered" evidence="1">
    <location>
        <begin position="116"/>
        <end position="138"/>
    </location>
</feature>
<dbReference type="AlphaFoldDB" id="A0A538SPX4"/>
<dbReference type="SUPFAM" id="SSF109604">
    <property type="entry name" value="HD-domain/PDEase-like"/>
    <property type="match status" value="1"/>
</dbReference>
<dbReference type="InterPro" id="IPR029016">
    <property type="entry name" value="GAF-like_dom_sf"/>
</dbReference>
<dbReference type="InterPro" id="IPR036513">
    <property type="entry name" value="STAS_dom_sf"/>
</dbReference>
<dbReference type="InterPro" id="IPR058548">
    <property type="entry name" value="MlaB-like_STAS"/>
</dbReference>
<dbReference type="PANTHER" id="PTHR43155:SF2">
    <property type="entry name" value="CYCLIC DI-GMP PHOSPHODIESTERASE PA4108"/>
    <property type="match status" value="1"/>
</dbReference>
<feature type="compositionally biased region" description="Basic and acidic residues" evidence="1">
    <location>
        <begin position="519"/>
        <end position="529"/>
    </location>
</feature>
<name>A0A538SPX4_UNCEI</name>
<evidence type="ECO:0000313" key="4">
    <source>
        <dbReference type="EMBL" id="TMQ53429.1"/>
    </source>
</evidence>
<feature type="region of interest" description="Disordered" evidence="1">
    <location>
        <begin position="482"/>
        <end position="543"/>
    </location>
</feature>